<comment type="caution">
    <text evidence="1">The sequence shown here is derived from an EMBL/GenBank/DDBJ whole genome shotgun (WGS) entry which is preliminary data.</text>
</comment>
<dbReference type="InterPro" id="IPR014988">
    <property type="entry name" value="Uncharacterised_YqcI/YcgG"/>
</dbReference>
<dbReference type="PANTHER" id="PTHR40045">
    <property type="entry name" value="YCGG FAMILY PROTEIN"/>
    <property type="match status" value="1"/>
</dbReference>
<accession>A0ABW1BJ78</accession>
<dbReference type="EMBL" id="JBHSNZ010000053">
    <property type="protein sequence ID" value="MFC5813127.1"/>
    <property type="molecule type" value="Genomic_DNA"/>
</dbReference>
<dbReference type="Proteomes" id="UP001596112">
    <property type="component" value="Unassembled WGS sequence"/>
</dbReference>
<gene>
    <name evidence="1" type="ORF">ACFQGO_37445</name>
</gene>
<proteinExistence type="predicted"/>
<evidence type="ECO:0000313" key="1">
    <source>
        <dbReference type="EMBL" id="MFC5813127.1"/>
    </source>
</evidence>
<name>A0ABW1BJ78_9ACTN</name>
<evidence type="ECO:0000313" key="2">
    <source>
        <dbReference type="Proteomes" id="UP001596112"/>
    </source>
</evidence>
<dbReference type="PANTHER" id="PTHR40045:SF1">
    <property type="entry name" value="YQCI_YCGG FAMILY PROTEIN"/>
    <property type="match status" value="1"/>
</dbReference>
<protein>
    <submittedName>
        <fullName evidence="1">YqcI/YcgG family protein</fullName>
    </submittedName>
</protein>
<reference evidence="2" key="1">
    <citation type="journal article" date="2019" name="Int. J. Syst. Evol. Microbiol.">
        <title>The Global Catalogue of Microorganisms (GCM) 10K type strain sequencing project: providing services to taxonomists for standard genome sequencing and annotation.</title>
        <authorList>
            <consortium name="The Broad Institute Genomics Platform"/>
            <consortium name="The Broad Institute Genome Sequencing Center for Infectious Disease"/>
            <person name="Wu L."/>
            <person name="Ma J."/>
        </authorList>
    </citation>
    <scope>NUCLEOTIDE SEQUENCE [LARGE SCALE GENOMIC DNA]</scope>
    <source>
        <strain evidence="2">JCM 9918</strain>
    </source>
</reference>
<sequence>MLRSVGEFLHRSESDSLRLSVLVREFSGIVNTKEFPCIYSRVPFVSEEIYFGLLDADNAEESAVTRLRELCSLIRRQPDAVAALFLDSAEQRSLQDDLRLASGIVQAVMRANAEDDPYSTLSQPDDPEWMLSLEGVGLFLNFSSPAYQARRSRHVGSAFTVIAQARESFDRLGRSSDKSRAEIRRRLAEYDSVPPHPALARYGDPEAREALQYFLGDDMNYYDPTGACLRA</sequence>
<dbReference type="Pfam" id="PF08892">
    <property type="entry name" value="YqcI_YcgG"/>
    <property type="match status" value="1"/>
</dbReference>
<organism evidence="1 2">
    <name type="scientific">Streptomyces heilongjiangensis</name>
    <dbReference type="NCBI Taxonomy" id="945052"/>
    <lineage>
        <taxon>Bacteria</taxon>
        <taxon>Bacillati</taxon>
        <taxon>Actinomycetota</taxon>
        <taxon>Actinomycetes</taxon>
        <taxon>Kitasatosporales</taxon>
        <taxon>Streptomycetaceae</taxon>
        <taxon>Streptomyces</taxon>
    </lineage>
</organism>
<dbReference type="RefSeq" id="WP_272173019.1">
    <property type="nucleotide sequence ID" value="NZ_JAQOSL010000075.1"/>
</dbReference>
<keyword evidence="2" id="KW-1185">Reference proteome</keyword>